<evidence type="ECO:0000256" key="11">
    <source>
        <dbReference type="NCBIfam" id="TIGR00665"/>
    </source>
</evidence>
<evidence type="ECO:0000256" key="6">
    <source>
        <dbReference type="ARBA" id="ARBA00022806"/>
    </source>
</evidence>
<dbReference type="NCBIfam" id="NF005240">
    <property type="entry name" value="PRK06749.1"/>
    <property type="match status" value="1"/>
</dbReference>
<evidence type="ECO:0000259" key="13">
    <source>
        <dbReference type="PROSITE" id="PS51199"/>
    </source>
</evidence>
<dbReference type="GO" id="GO:1990077">
    <property type="term" value="C:primosome complex"/>
    <property type="evidence" value="ECO:0007669"/>
    <property type="project" value="UniProtKB-UniRule"/>
</dbReference>
<dbReference type="Proteomes" id="UP000027778">
    <property type="component" value="Unassembled WGS sequence"/>
</dbReference>
<dbReference type="SUPFAM" id="SSF48024">
    <property type="entry name" value="N-terminal domain of DnaB helicase"/>
    <property type="match status" value="1"/>
</dbReference>
<dbReference type="GO" id="GO:0003677">
    <property type="term" value="F:DNA binding"/>
    <property type="evidence" value="ECO:0007669"/>
    <property type="project" value="UniProtKB-UniRule"/>
</dbReference>
<comment type="similarity">
    <text evidence="1 12">Belongs to the helicase family. DnaB subfamily.</text>
</comment>
<organism evidence="14 15">
    <name type="scientific">Bacillus gaemokensis</name>
    <dbReference type="NCBI Taxonomy" id="574375"/>
    <lineage>
        <taxon>Bacteria</taxon>
        <taxon>Bacillati</taxon>
        <taxon>Bacillota</taxon>
        <taxon>Bacilli</taxon>
        <taxon>Bacillales</taxon>
        <taxon>Bacillaceae</taxon>
        <taxon>Bacillus</taxon>
        <taxon>Bacillus cereus group</taxon>
    </lineage>
</organism>
<keyword evidence="5 12" id="KW-0378">Hydrolase</keyword>
<keyword evidence="4 12" id="KW-0547">Nucleotide-binding</keyword>
<dbReference type="PROSITE" id="PS51199">
    <property type="entry name" value="SF4_HELICASE"/>
    <property type="match status" value="1"/>
</dbReference>
<evidence type="ECO:0000256" key="12">
    <source>
        <dbReference type="RuleBase" id="RU362085"/>
    </source>
</evidence>
<protein>
    <recommendedName>
        <fullName evidence="11 12">Replicative DNA helicase</fullName>
        <ecNumber evidence="11 12">5.6.2.3</ecNumber>
    </recommendedName>
</protein>
<dbReference type="OrthoDB" id="9773982at2"/>
<accession>A0A073KTK9</accession>
<dbReference type="Pfam" id="PF00772">
    <property type="entry name" value="DnaB"/>
    <property type="match status" value="1"/>
</dbReference>
<dbReference type="SUPFAM" id="SSF52540">
    <property type="entry name" value="P-loop containing nucleoside triphosphate hydrolases"/>
    <property type="match status" value="1"/>
</dbReference>
<dbReference type="eggNOG" id="COG0305">
    <property type="taxonomic scope" value="Bacteria"/>
</dbReference>
<dbReference type="EC" id="5.6.2.3" evidence="11 12"/>
<keyword evidence="2 12" id="KW-0639">Primosome</keyword>
<keyword evidence="8 12" id="KW-0238">DNA-binding</keyword>
<feature type="domain" description="SF4 helicase" evidence="13">
    <location>
        <begin position="165"/>
        <end position="434"/>
    </location>
</feature>
<dbReference type="GO" id="GO:0005829">
    <property type="term" value="C:cytosol"/>
    <property type="evidence" value="ECO:0007669"/>
    <property type="project" value="TreeGrafter"/>
</dbReference>
<keyword evidence="9" id="KW-0413">Isomerase</keyword>
<keyword evidence="15" id="KW-1185">Reference proteome</keyword>
<dbReference type="Pfam" id="PF03796">
    <property type="entry name" value="DnaB_C"/>
    <property type="match status" value="1"/>
</dbReference>
<evidence type="ECO:0000256" key="5">
    <source>
        <dbReference type="ARBA" id="ARBA00022801"/>
    </source>
</evidence>
<evidence type="ECO:0000256" key="3">
    <source>
        <dbReference type="ARBA" id="ARBA00022705"/>
    </source>
</evidence>
<name>A0A073KTK9_9BACI</name>
<dbReference type="RefSeq" id="WP_033672059.1">
    <property type="nucleotide sequence ID" value="NZ_JOTM01000001.1"/>
</dbReference>
<proteinExistence type="inferred from homology"/>
<comment type="catalytic activity">
    <reaction evidence="10 12">
        <text>ATP + H2O = ADP + phosphate + H(+)</text>
        <dbReference type="Rhea" id="RHEA:13065"/>
        <dbReference type="ChEBI" id="CHEBI:15377"/>
        <dbReference type="ChEBI" id="CHEBI:15378"/>
        <dbReference type="ChEBI" id="CHEBI:30616"/>
        <dbReference type="ChEBI" id="CHEBI:43474"/>
        <dbReference type="ChEBI" id="CHEBI:456216"/>
        <dbReference type="EC" id="5.6.2.3"/>
    </reaction>
</comment>
<comment type="caution">
    <text evidence="14">The sequence shown here is derived from an EMBL/GenBank/DDBJ whole genome shotgun (WGS) entry which is preliminary data.</text>
</comment>
<dbReference type="InterPro" id="IPR036185">
    <property type="entry name" value="DNA_heli_DnaB-like_N_sf"/>
</dbReference>
<evidence type="ECO:0000256" key="2">
    <source>
        <dbReference type="ARBA" id="ARBA00022515"/>
    </source>
</evidence>
<dbReference type="InterPro" id="IPR016136">
    <property type="entry name" value="DNA_helicase_N/primase_C"/>
</dbReference>
<dbReference type="GO" id="GO:0016887">
    <property type="term" value="F:ATP hydrolysis activity"/>
    <property type="evidence" value="ECO:0007669"/>
    <property type="project" value="RHEA"/>
</dbReference>
<dbReference type="Gene3D" id="3.40.50.300">
    <property type="entry name" value="P-loop containing nucleotide triphosphate hydrolases"/>
    <property type="match status" value="1"/>
</dbReference>
<dbReference type="InterPro" id="IPR007694">
    <property type="entry name" value="DNA_helicase_DnaB-like_C"/>
</dbReference>
<evidence type="ECO:0000313" key="14">
    <source>
        <dbReference type="EMBL" id="KEK25718.1"/>
    </source>
</evidence>
<dbReference type="AlphaFoldDB" id="A0A073KTK9"/>
<dbReference type="GO" id="GO:0043139">
    <property type="term" value="F:5'-3' DNA helicase activity"/>
    <property type="evidence" value="ECO:0007669"/>
    <property type="project" value="UniProtKB-EC"/>
</dbReference>
<dbReference type="PANTHER" id="PTHR30153:SF2">
    <property type="entry name" value="REPLICATIVE DNA HELICASE"/>
    <property type="match status" value="1"/>
</dbReference>
<reference evidence="14 15" key="1">
    <citation type="submission" date="2014-06" db="EMBL/GenBank/DDBJ databases">
        <title>Draft genome sequence of Bacillus gaemokensis JCM 15801 (MCCC 1A00707).</title>
        <authorList>
            <person name="Lai Q."/>
            <person name="Liu Y."/>
            <person name="Shao Z."/>
        </authorList>
    </citation>
    <scope>NUCLEOTIDE SEQUENCE [LARGE SCALE GENOMIC DNA]</scope>
    <source>
        <strain evidence="14 15">JCM 15801</strain>
    </source>
</reference>
<dbReference type="InterPro" id="IPR027417">
    <property type="entry name" value="P-loop_NTPase"/>
</dbReference>
<dbReference type="InterPro" id="IPR007693">
    <property type="entry name" value="DNA_helicase_DnaB-like_N"/>
</dbReference>
<evidence type="ECO:0000256" key="10">
    <source>
        <dbReference type="ARBA" id="ARBA00048954"/>
    </source>
</evidence>
<evidence type="ECO:0000256" key="7">
    <source>
        <dbReference type="ARBA" id="ARBA00022840"/>
    </source>
</evidence>
<dbReference type="GO" id="GO:0006269">
    <property type="term" value="P:DNA replication, synthesis of primer"/>
    <property type="evidence" value="ECO:0007669"/>
    <property type="project" value="UniProtKB-UniRule"/>
</dbReference>
<dbReference type="NCBIfam" id="TIGR00665">
    <property type="entry name" value="DnaB"/>
    <property type="match status" value="1"/>
</dbReference>
<dbReference type="CDD" id="cd00984">
    <property type="entry name" value="DnaB_C"/>
    <property type="match status" value="1"/>
</dbReference>
<dbReference type="InterPro" id="IPR007692">
    <property type="entry name" value="DNA_helicase_DnaB"/>
</dbReference>
<sequence>MSKEIIRNVEAEQSVLGAIILEGDLIKDCQLKENQFALPTHQVIFKAMRELDGDENPIDLVSLVAKFDKAFIQQIGGIDFFINLADSVPTTKNFSYHEGLVIESWKMRHAQEVAGNLYNRIQNDKDISAISNTVDQLNAIEETGYSEEFDLNGTLVDLYKEMQLDVGDLTGINTGYTELNNMTSGFQEGDLIIVGARPSVGKTAFALNISYHAAETDTAVAIFSLEMSNKQLLKRMVSSVGNVDAMKMKNPKKSFNLDDWNKASKAMGIINKLPLEIYDDAGMTMQEIYSKTRKLKRKHPGKKVLVMIDYLQLITGDPKHKGNRMQELSEISRKLKLMARKLGVCVVALSQLSRAVESRQDKRPMPSDLRETGQIEQDADIITLLYREDYYDRETPNKNMIEIIIAKQRNGPVGSVELALVKEFSKFVNLERRFNDQPRQEVQ</sequence>
<dbReference type="PANTHER" id="PTHR30153">
    <property type="entry name" value="REPLICATIVE DNA HELICASE DNAB"/>
    <property type="match status" value="1"/>
</dbReference>
<keyword evidence="6 12" id="KW-0347">Helicase</keyword>
<gene>
    <name evidence="14" type="ORF">BAGA_00305</name>
</gene>
<dbReference type="FunFam" id="3.40.50.300:FF:000351">
    <property type="entry name" value="Replicative DNA helicase"/>
    <property type="match status" value="1"/>
</dbReference>
<keyword evidence="7 12" id="KW-0067">ATP-binding</keyword>
<keyword evidence="3 12" id="KW-0235">DNA replication</keyword>
<dbReference type="Gene3D" id="1.10.860.10">
    <property type="entry name" value="DNAb Helicase, Chain A"/>
    <property type="match status" value="1"/>
</dbReference>
<dbReference type="EMBL" id="JOTM01000001">
    <property type="protein sequence ID" value="KEK25718.1"/>
    <property type="molecule type" value="Genomic_DNA"/>
</dbReference>
<dbReference type="STRING" id="574375.AZF08_00445"/>
<evidence type="ECO:0000256" key="9">
    <source>
        <dbReference type="ARBA" id="ARBA00023235"/>
    </source>
</evidence>
<evidence type="ECO:0000256" key="8">
    <source>
        <dbReference type="ARBA" id="ARBA00023125"/>
    </source>
</evidence>
<dbReference type="GO" id="GO:0005524">
    <property type="term" value="F:ATP binding"/>
    <property type="evidence" value="ECO:0007669"/>
    <property type="project" value="UniProtKB-UniRule"/>
</dbReference>
<evidence type="ECO:0000256" key="1">
    <source>
        <dbReference type="ARBA" id="ARBA00008428"/>
    </source>
</evidence>
<comment type="function">
    <text evidence="12">The main replicative DNA helicase, it participates in initiation and elongation during chromosome replication. Travels ahead of the DNA replisome, separating dsDNA into templates for DNA synthesis. A processive ATP-dependent 5'-3' DNA helicase it has DNA-dependent ATPase activity.</text>
</comment>
<evidence type="ECO:0000313" key="15">
    <source>
        <dbReference type="Proteomes" id="UP000027778"/>
    </source>
</evidence>
<evidence type="ECO:0000256" key="4">
    <source>
        <dbReference type="ARBA" id="ARBA00022741"/>
    </source>
</evidence>